<protein>
    <submittedName>
        <fullName evidence="1">Uncharacterized protein</fullName>
    </submittedName>
</protein>
<organism evidence="1 2">
    <name type="scientific">Desulfoscipio gibsoniae DSM 7213</name>
    <dbReference type="NCBI Taxonomy" id="767817"/>
    <lineage>
        <taxon>Bacteria</taxon>
        <taxon>Bacillati</taxon>
        <taxon>Bacillota</taxon>
        <taxon>Clostridia</taxon>
        <taxon>Eubacteriales</taxon>
        <taxon>Desulfallaceae</taxon>
        <taxon>Desulfoscipio</taxon>
    </lineage>
</organism>
<dbReference type="HOGENOM" id="CLU_3381534_0_0_9"/>
<name>R4KSU7_9FIRM</name>
<dbReference type="AlphaFoldDB" id="R4KSU7"/>
<reference evidence="1 2" key="1">
    <citation type="submission" date="2012-01" db="EMBL/GenBank/DDBJ databases">
        <title>Complete sequence of Desulfotomaculum gibsoniae DSM 7213.</title>
        <authorList>
            <consortium name="US DOE Joint Genome Institute"/>
            <person name="Lucas S."/>
            <person name="Han J."/>
            <person name="Lapidus A."/>
            <person name="Cheng J.-F."/>
            <person name="Goodwin L."/>
            <person name="Pitluck S."/>
            <person name="Peters L."/>
            <person name="Ovchinnikova G."/>
            <person name="Teshima H."/>
            <person name="Detter J.C."/>
            <person name="Han C."/>
            <person name="Tapia R."/>
            <person name="Land M."/>
            <person name="Hauser L."/>
            <person name="Kyrpides N."/>
            <person name="Ivanova N."/>
            <person name="Pagani I."/>
            <person name="Parshina S."/>
            <person name="Plugge C."/>
            <person name="Muyzer G."/>
            <person name="Kuever J."/>
            <person name="Ivanova A."/>
            <person name="Nazina T."/>
            <person name="Klenk H.-P."/>
            <person name="Brambilla E."/>
            <person name="Spring S."/>
            <person name="Stams A.F."/>
            <person name="Woyke T."/>
        </authorList>
    </citation>
    <scope>NUCLEOTIDE SEQUENCE [LARGE SCALE GENOMIC DNA]</scope>
    <source>
        <strain evidence="1 2">DSM 7213</strain>
    </source>
</reference>
<accession>R4KSU7</accession>
<evidence type="ECO:0000313" key="2">
    <source>
        <dbReference type="Proteomes" id="UP000013520"/>
    </source>
</evidence>
<dbReference type="KEGG" id="dgi:Desgi_3325"/>
<gene>
    <name evidence="1" type="ORF">Desgi_3325</name>
</gene>
<evidence type="ECO:0000313" key="1">
    <source>
        <dbReference type="EMBL" id="AGL02671.1"/>
    </source>
</evidence>
<proteinExistence type="predicted"/>
<dbReference type="EMBL" id="CP003273">
    <property type="protein sequence ID" value="AGL02671.1"/>
    <property type="molecule type" value="Genomic_DNA"/>
</dbReference>
<keyword evidence="2" id="KW-1185">Reference proteome</keyword>
<sequence length="33" mass="3663">MKKLGNNIISVIIPVTGLKKRVIYILVRQGEAP</sequence>
<dbReference type="Proteomes" id="UP000013520">
    <property type="component" value="Chromosome"/>
</dbReference>